<dbReference type="SMART" id="SM00248">
    <property type="entry name" value="ANK"/>
    <property type="match status" value="6"/>
</dbReference>
<organism evidence="5 6">
    <name type="scientific">Trichogramma brassicae</name>
    <dbReference type="NCBI Taxonomy" id="86971"/>
    <lineage>
        <taxon>Eukaryota</taxon>
        <taxon>Metazoa</taxon>
        <taxon>Ecdysozoa</taxon>
        <taxon>Arthropoda</taxon>
        <taxon>Hexapoda</taxon>
        <taxon>Insecta</taxon>
        <taxon>Pterygota</taxon>
        <taxon>Neoptera</taxon>
        <taxon>Endopterygota</taxon>
        <taxon>Hymenoptera</taxon>
        <taxon>Apocrita</taxon>
        <taxon>Proctotrupomorpha</taxon>
        <taxon>Chalcidoidea</taxon>
        <taxon>Trichogrammatidae</taxon>
        <taxon>Trichogramma</taxon>
    </lineage>
</organism>
<feature type="repeat" description="ANK" evidence="3">
    <location>
        <begin position="248"/>
        <end position="280"/>
    </location>
</feature>
<evidence type="ECO:0000313" key="5">
    <source>
        <dbReference type="EMBL" id="CAB0032630.1"/>
    </source>
</evidence>
<proteinExistence type="predicted"/>
<evidence type="ECO:0000256" key="4">
    <source>
        <dbReference type="SAM" id="MobiDB-lite"/>
    </source>
</evidence>
<feature type="repeat" description="ANK" evidence="3">
    <location>
        <begin position="141"/>
        <end position="173"/>
    </location>
</feature>
<dbReference type="Gene3D" id="1.25.40.20">
    <property type="entry name" value="Ankyrin repeat-containing domain"/>
    <property type="match status" value="2"/>
</dbReference>
<reference evidence="5 6" key="1">
    <citation type="submission" date="2020-02" db="EMBL/GenBank/DDBJ databases">
        <authorList>
            <person name="Ferguson B K."/>
        </authorList>
    </citation>
    <scope>NUCLEOTIDE SEQUENCE [LARGE SCALE GENOMIC DNA]</scope>
</reference>
<dbReference type="PROSITE" id="PS50297">
    <property type="entry name" value="ANK_REP_REGION"/>
    <property type="match status" value="3"/>
</dbReference>
<dbReference type="Proteomes" id="UP000479190">
    <property type="component" value="Unassembled WGS sequence"/>
</dbReference>
<dbReference type="AlphaFoldDB" id="A0A6H5I7S6"/>
<name>A0A6H5I7S6_9HYME</name>
<dbReference type="PROSITE" id="PS50088">
    <property type="entry name" value="ANK_REPEAT"/>
    <property type="match status" value="3"/>
</dbReference>
<keyword evidence="1" id="KW-0677">Repeat</keyword>
<protein>
    <submittedName>
        <fullName evidence="5">Uncharacterized protein</fullName>
    </submittedName>
</protein>
<dbReference type="Gene3D" id="2.30.30.140">
    <property type="match status" value="1"/>
</dbReference>
<dbReference type="Pfam" id="PF12796">
    <property type="entry name" value="Ank_2"/>
    <property type="match status" value="1"/>
</dbReference>
<dbReference type="SUPFAM" id="SSF48403">
    <property type="entry name" value="Ankyrin repeat"/>
    <property type="match status" value="1"/>
</dbReference>
<evidence type="ECO:0000256" key="1">
    <source>
        <dbReference type="ARBA" id="ARBA00022737"/>
    </source>
</evidence>
<evidence type="ECO:0000256" key="3">
    <source>
        <dbReference type="PROSITE-ProRule" id="PRU00023"/>
    </source>
</evidence>
<dbReference type="PANTHER" id="PTHR24198:SF165">
    <property type="entry name" value="ANKYRIN REPEAT-CONTAINING PROTEIN-RELATED"/>
    <property type="match status" value="1"/>
</dbReference>
<keyword evidence="6" id="KW-1185">Reference proteome</keyword>
<evidence type="ECO:0000256" key="2">
    <source>
        <dbReference type="ARBA" id="ARBA00023043"/>
    </source>
</evidence>
<dbReference type="CDD" id="cd05162">
    <property type="entry name" value="PWWP"/>
    <property type="match status" value="1"/>
</dbReference>
<evidence type="ECO:0000313" key="6">
    <source>
        <dbReference type="Proteomes" id="UP000479190"/>
    </source>
</evidence>
<feature type="compositionally biased region" description="Low complexity" evidence="4">
    <location>
        <begin position="442"/>
        <end position="491"/>
    </location>
</feature>
<dbReference type="EMBL" id="CADCXV010000685">
    <property type="protein sequence ID" value="CAB0032630.1"/>
    <property type="molecule type" value="Genomic_DNA"/>
</dbReference>
<feature type="repeat" description="ANK" evidence="3">
    <location>
        <begin position="175"/>
        <end position="207"/>
    </location>
</feature>
<dbReference type="PANTHER" id="PTHR24198">
    <property type="entry name" value="ANKYRIN REPEAT AND PROTEIN KINASE DOMAIN-CONTAINING PROTEIN"/>
    <property type="match status" value="1"/>
</dbReference>
<accession>A0A6H5I7S6</accession>
<sequence>MSTSKVFKKLKSLREKIKWDIEEDRNAFIWELEDLITGDWCCIKKLPNLQDIFQEGEIDQLLYDAVPNWSDVTENYSGEIFINFVIKSGYKDQPRLDETGKPISRHLTAIHRADKREHIPCLLKLFKIFTRFDVKYVDEATGMTHFHVACKNGCADVVEKFLEFGEDPNCLVEKTGDSPLHVVLAEGKKKIAELLLRSGADPNLANKDGATPLHVISDGCCQEPLVRILFEYSHEKYLPIRVNVLDKFGQAPLHYALTYAETDVAEALLRNGADPDLADADGLTPLHIICMRRNNGYDMAVPFFEIGNCTGRRVRHDVKDKKGRTPLQVAVTNLTPNKCFRPKDKTSLKLLYIHRARTHTAIKVRRRWKREYLTVHSIVDKKSLFSPLSGSKENVPPPNTIDRIEDRKTTLPANYQQPRPPKTVTFADDSATASVASKLEQPAVPSAPSSIASKSDKPVISSVESAPPSVASRSDNPVVSSVKSAPPSVASKSENPGFTWRYLPDQVILARQSNKYFWPAQITELSDRSMRVKFFASPEENRVITSDKDVRNFFKEEINSVTLSPDTPKNSFIDAVALAIHVAPQLDDLRLLWRIARPIMAQYKQQKQRARRIQFAEYHDGHEVYKNSSRNLRRAASSTYTKYSSSTETYRMKQHELVQSSVNEASINRIRTCLGNKTKISHYIRFLYLCENNRISRTLHQLHQDSARVTLAAMLAYKHDYMSRHRHDHPDHRRCQIACDVVAPVDTAVPALRRRRVLVLSLTYLLYDTLAAIYARGRSAPVPIRLRT</sequence>
<dbReference type="InterPro" id="IPR002110">
    <property type="entry name" value="Ankyrin_rpt"/>
</dbReference>
<feature type="region of interest" description="Disordered" evidence="4">
    <location>
        <begin position="386"/>
        <end position="405"/>
    </location>
</feature>
<dbReference type="SUPFAM" id="SSF63748">
    <property type="entry name" value="Tudor/PWWP/MBT"/>
    <property type="match status" value="1"/>
</dbReference>
<dbReference type="InterPro" id="IPR036770">
    <property type="entry name" value="Ankyrin_rpt-contain_sf"/>
</dbReference>
<gene>
    <name evidence="5" type="ORF">TBRA_LOCUS4560</name>
</gene>
<feature type="region of interest" description="Disordered" evidence="4">
    <location>
        <begin position="437"/>
        <end position="491"/>
    </location>
</feature>
<dbReference type="OrthoDB" id="616263at2759"/>
<keyword evidence="2 3" id="KW-0040">ANK repeat</keyword>